<feature type="domain" description="Solute-binding protein family 3/N-terminal" evidence="1">
    <location>
        <begin position="36"/>
        <end position="250"/>
    </location>
</feature>
<gene>
    <name evidence="2" type="ORF">Aglo03_52510</name>
</gene>
<dbReference type="InterPro" id="IPR001638">
    <property type="entry name" value="Solute-binding_3/MltF_N"/>
</dbReference>
<dbReference type="SUPFAM" id="SSF53850">
    <property type="entry name" value="Periplasmic binding protein-like II"/>
    <property type="match status" value="1"/>
</dbReference>
<dbReference type="EMBL" id="BSSD01000009">
    <property type="protein sequence ID" value="GLW94435.1"/>
    <property type="molecule type" value="Genomic_DNA"/>
</dbReference>
<dbReference type="Gene3D" id="3.40.190.10">
    <property type="entry name" value="Periplasmic binding protein-like II"/>
    <property type="match status" value="2"/>
</dbReference>
<evidence type="ECO:0000259" key="1">
    <source>
        <dbReference type="Pfam" id="PF00497"/>
    </source>
</evidence>
<dbReference type="AlphaFoldDB" id="A0A9W6QTC9"/>
<sequence>MVITTALIATLSLTSGLVYWLTPEQDPLEYLSGRVRIGVTSEKHPGWNTATRGSKGLGFDRELIQFLARAYGFEVELVELDSLGDAVDRLAGYRGAPDDIKLVISTYAITATRERVIDYAGPYYEETESLYTFERADGLGELPSGTVCVTEGARAGDWLTDRGWSLASGASLMDCLTRMKNPTDVVKAVAGGASILSESMRNIDGYGTPSEFKIGNERYAVAIPNNRPKLCEELNLKIRKFIENEWMGHIPENLPSVYDPRGHQPPIPLPTCMQPSS</sequence>
<proteinExistence type="predicted"/>
<protein>
    <recommendedName>
        <fullName evidence="1">Solute-binding protein family 3/N-terminal domain-containing protein</fullName>
    </recommendedName>
</protein>
<evidence type="ECO:0000313" key="3">
    <source>
        <dbReference type="Proteomes" id="UP001165042"/>
    </source>
</evidence>
<accession>A0A9W6QTC9</accession>
<dbReference type="Pfam" id="PF00497">
    <property type="entry name" value="SBP_bac_3"/>
    <property type="match status" value="1"/>
</dbReference>
<keyword evidence="3" id="KW-1185">Reference proteome</keyword>
<organism evidence="2 3">
    <name type="scientific">Actinokineospora globicatena</name>
    <dbReference type="NCBI Taxonomy" id="103729"/>
    <lineage>
        <taxon>Bacteria</taxon>
        <taxon>Bacillati</taxon>
        <taxon>Actinomycetota</taxon>
        <taxon>Actinomycetes</taxon>
        <taxon>Pseudonocardiales</taxon>
        <taxon>Pseudonocardiaceae</taxon>
        <taxon>Actinokineospora</taxon>
    </lineage>
</organism>
<reference evidence="2" key="1">
    <citation type="submission" date="2023-02" db="EMBL/GenBank/DDBJ databases">
        <title>Actinokineospora globicatena NBRC 15670.</title>
        <authorList>
            <person name="Ichikawa N."/>
            <person name="Sato H."/>
            <person name="Tonouchi N."/>
        </authorList>
    </citation>
    <scope>NUCLEOTIDE SEQUENCE</scope>
    <source>
        <strain evidence="2">NBRC 15670</strain>
    </source>
</reference>
<dbReference type="Proteomes" id="UP001165042">
    <property type="component" value="Unassembled WGS sequence"/>
</dbReference>
<comment type="caution">
    <text evidence="2">The sequence shown here is derived from an EMBL/GenBank/DDBJ whole genome shotgun (WGS) entry which is preliminary data.</text>
</comment>
<name>A0A9W6QTC9_9PSEU</name>
<evidence type="ECO:0000313" key="2">
    <source>
        <dbReference type="EMBL" id="GLW94435.1"/>
    </source>
</evidence>